<gene>
    <name evidence="3" type="ORF">DCS45_22285</name>
</gene>
<evidence type="ECO:0000313" key="3">
    <source>
        <dbReference type="EMBL" id="HAR54577.1"/>
    </source>
</evidence>
<reference evidence="3 4" key="1">
    <citation type="journal article" date="2018" name="Nat. Biotechnol.">
        <title>A standardized bacterial taxonomy based on genome phylogeny substantially revises the tree of life.</title>
        <authorList>
            <person name="Parks D.H."/>
            <person name="Chuvochina M."/>
            <person name="Waite D.W."/>
            <person name="Rinke C."/>
            <person name="Skarshewski A."/>
            <person name="Chaumeil P.A."/>
            <person name="Hugenholtz P."/>
        </authorList>
    </citation>
    <scope>NUCLEOTIDE SEQUENCE [LARGE SCALE GENOMIC DNA]</scope>
    <source>
        <strain evidence="3">UBA9169</strain>
    </source>
</reference>
<keyword evidence="1" id="KW-0694">RNA-binding</keyword>
<dbReference type="GO" id="GO:0003723">
    <property type="term" value="F:RNA binding"/>
    <property type="evidence" value="ECO:0007669"/>
    <property type="project" value="UniProtKB-KW"/>
</dbReference>
<organism evidence="3 4">
    <name type="scientific">Roseovarius nubinhibens</name>
    <dbReference type="NCBI Taxonomy" id="314263"/>
    <lineage>
        <taxon>Bacteria</taxon>
        <taxon>Pseudomonadati</taxon>
        <taxon>Pseudomonadota</taxon>
        <taxon>Alphaproteobacteria</taxon>
        <taxon>Rhodobacterales</taxon>
        <taxon>Roseobacteraceae</taxon>
        <taxon>Roseovarius</taxon>
    </lineage>
</organism>
<evidence type="ECO:0000256" key="1">
    <source>
        <dbReference type="PROSITE-ProRule" id="PRU00182"/>
    </source>
</evidence>
<evidence type="ECO:0000313" key="4">
    <source>
        <dbReference type="Proteomes" id="UP000264719"/>
    </source>
</evidence>
<dbReference type="InterPro" id="IPR002942">
    <property type="entry name" value="S4_RNA-bd"/>
</dbReference>
<comment type="caution">
    <text evidence="3">The sequence shown here is derived from an EMBL/GenBank/DDBJ whole genome shotgun (WGS) entry which is preliminary data.</text>
</comment>
<proteinExistence type="predicted"/>
<name>A0A348WJ65_9RHOB</name>
<dbReference type="Proteomes" id="UP000264719">
    <property type="component" value="Unassembled WGS sequence"/>
</dbReference>
<dbReference type="EMBL" id="DMVW01000216">
    <property type="protein sequence ID" value="HAR54577.1"/>
    <property type="molecule type" value="Genomic_DNA"/>
</dbReference>
<feature type="domain" description="RNA-binding S4" evidence="2">
    <location>
        <begin position="10"/>
        <end position="73"/>
    </location>
</feature>
<dbReference type="SUPFAM" id="SSF55174">
    <property type="entry name" value="Alpha-L RNA-binding motif"/>
    <property type="match status" value="1"/>
</dbReference>
<dbReference type="RefSeq" id="WP_009812039.1">
    <property type="nucleotide sequence ID" value="NZ_CAXAXR010000004.1"/>
</dbReference>
<dbReference type="AlphaFoldDB" id="A0A348WJ65"/>
<dbReference type="PROSITE" id="PS50889">
    <property type="entry name" value="S4"/>
    <property type="match status" value="1"/>
</dbReference>
<dbReference type="SMART" id="SM00363">
    <property type="entry name" value="S4"/>
    <property type="match status" value="1"/>
</dbReference>
<protein>
    <submittedName>
        <fullName evidence="3">RNA-binding S4 domain-containing protein</fullName>
    </submittedName>
</protein>
<dbReference type="Gene3D" id="3.10.290.10">
    <property type="entry name" value="RNA-binding S4 domain"/>
    <property type="match status" value="1"/>
</dbReference>
<evidence type="ECO:0000259" key="2">
    <source>
        <dbReference type="SMART" id="SM00363"/>
    </source>
</evidence>
<sequence length="91" mass="10058">MSQDTAPPKLRLDKWLWHARLFKTRGLAAQMVEGGKVRLNSRKINKPAQAVRSGDVLTVTLPGGVRVLRVLGLGTRRGPASEAQQLYEEIP</sequence>
<accession>A0A348WJ65</accession>
<dbReference type="Pfam" id="PF01479">
    <property type="entry name" value="S4"/>
    <property type="match status" value="1"/>
</dbReference>
<dbReference type="CDD" id="cd00165">
    <property type="entry name" value="S4"/>
    <property type="match status" value="1"/>
</dbReference>
<dbReference type="InterPro" id="IPR036986">
    <property type="entry name" value="S4_RNA-bd_sf"/>
</dbReference>